<keyword evidence="22" id="KW-1185">Reference proteome</keyword>
<evidence type="ECO:0000256" key="17">
    <source>
        <dbReference type="SAM" id="Phobius"/>
    </source>
</evidence>
<evidence type="ECO:0000313" key="21">
    <source>
        <dbReference type="EMBL" id="MFB9149027.1"/>
    </source>
</evidence>
<dbReference type="Pfam" id="PF13807">
    <property type="entry name" value="GNVR"/>
    <property type="match status" value="1"/>
</dbReference>
<evidence type="ECO:0000256" key="4">
    <source>
        <dbReference type="ARBA" id="ARBA00011903"/>
    </source>
</evidence>
<evidence type="ECO:0000256" key="8">
    <source>
        <dbReference type="ARBA" id="ARBA00022692"/>
    </source>
</evidence>
<evidence type="ECO:0000256" key="15">
    <source>
        <dbReference type="ARBA" id="ARBA00051245"/>
    </source>
</evidence>
<comment type="subcellular location">
    <subcellularLocation>
        <location evidence="1">Cell inner membrane</location>
        <topology evidence="1">Multi-pass membrane protein</topology>
    </subcellularLocation>
</comment>
<keyword evidence="11" id="KW-0067">ATP-binding</keyword>
<keyword evidence="9" id="KW-0547">Nucleotide-binding</keyword>
<feature type="coiled-coil region" evidence="16">
    <location>
        <begin position="214"/>
        <end position="291"/>
    </location>
</feature>
<dbReference type="Pfam" id="PF02706">
    <property type="entry name" value="Wzz"/>
    <property type="match status" value="1"/>
</dbReference>
<feature type="domain" description="Tyrosine-protein kinase G-rich" evidence="20">
    <location>
        <begin position="368"/>
        <end position="441"/>
    </location>
</feature>
<evidence type="ECO:0000256" key="16">
    <source>
        <dbReference type="SAM" id="Coils"/>
    </source>
</evidence>
<evidence type="ECO:0000256" key="9">
    <source>
        <dbReference type="ARBA" id="ARBA00022741"/>
    </source>
</evidence>
<comment type="catalytic activity">
    <reaction evidence="15">
        <text>L-tyrosyl-[protein] + ATP = O-phospho-L-tyrosyl-[protein] + ADP + H(+)</text>
        <dbReference type="Rhea" id="RHEA:10596"/>
        <dbReference type="Rhea" id="RHEA-COMP:10136"/>
        <dbReference type="Rhea" id="RHEA-COMP:20101"/>
        <dbReference type="ChEBI" id="CHEBI:15378"/>
        <dbReference type="ChEBI" id="CHEBI:30616"/>
        <dbReference type="ChEBI" id="CHEBI:46858"/>
        <dbReference type="ChEBI" id="CHEBI:61978"/>
        <dbReference type="ChEBI" id="CHEBI:456216"/>
        <dbReference type="EC" id="2.7.10.2"/>
    </reaction>
</comment>
<feature type="coiled-coil region" evidence="16">
    <location>
        <begin position="342"/>
        <end position="369"/>
    </location>
</feature>
<keyword evidence="6" id="KW-0997">Cell inner membrane</keyword>
<protein>
    <recommendedName>
        <fullName evidence="4">non-specific protein-tyrosine kinase</fullName>
        <ecNumber evidence="4">2.7.10.2</ecNumber>
    </recommendedName>
</protein>
<reference evidence="21 22" key="1">
    <citation type="submission" date="2024-09" db="EMBL/GenBank/DDBJ databases">
        <authorList>
            <person name="Sun Q."/>
            <person name="Mori K."/>
        </authorList>
    </citation>
    <scope>NUCLEOTIDE SEQUENCE [LARGE SCALE GENOMIC DNA]</scope>
    <source>
        <strain evidence="21 22">CECT 9424</strain>
    </source>
</reference>
<dbReference type="SUPFAM" id="SSF52540">
    <property type="entry name" value="P-loop containing nucleoside triphosphate hydrolases"/>
    <property type="match status" value="1"/>
</dbReference>
<evidence type="ECO:0000259" key="20">
    <source>
        <dbReference type="Pfam" id="PF13807"/>
    </source>
</evidence>
<dbReference type="InterPro" id="IPR050445">
    <property type="entry name" value="Bact_polysacc_biosynth/exp"/>
</dbReference>
<keyword evidence="16" id="KW-0175">Coiled coil</keyword>
<accession>A0ABV5HX85</accession>
<dbReference type="CDD" id="cd05387">
    <property type="entry name" value="BY-kinase"/>
    <property type="match status" value="1"/>
</dbReference>
<evidence type="ECO:0000256" key="5">
    <source>
        <dbReference type="ARBA" id="ARBA00022475"/>
    </source>
</evidence>
<evidence type="ECO:0000256" key="11">
    <source>
        <dbReference type="ARBA" id="ARBA00022840"/>
    </source>
</evidence>
<evidence type="ECO:0000256" key="3">
    <source>
        <dbReference type="ARBA" id="ARBA00008883"/>
    </source>
</evidence>
<evidence type="ECO:0000256" key="12">
    <source>
        <dbReference type="ARBA" id="ARBA00022989"/>
    </source>
</evidence>
<keyword evidence="13 17" id="KW-0472">Membrane</keyword>
<keyword evidence="7" id="KW-0808">Transferase</keyword>
<comment type="caution">
    <text evidence="21">The sequence shown here is derived from an EMBL/GenBank/DDBJ whole genome shotgun (WGS) entry which is preliminary data.</text>
</comment>
<comment type="similarity">
    <text evidence="3">Belongs to the etk/wzc family.</text>
</comment>
<keyword evidence="12 17" id="KW-1133">Transmembrane helix</keyword>
<keyword evidence="10" id="KW-0418">Kinase</keyword>
<dbReference type="Gene3D" id="3.40.50.300">
    <property type="entry name" value="P-loop containing nucleotide triphosphate hydrolases"/>
    <property type="match status" value="1"/>
</dbReference>
<feature type="domain" description="AAA" evidence="19">
    <location>
        <begin position="518"/>
        <end position="631"/>
    </location>
</feature>
<keyword evidence="8 17" id="KW-0812">Transmembrane</keyword>
<gene>
    <name evidence="21" type="ORF">ACFFU4_04600</name>
</gene>
<evidence type="ECO:0000313" key="22">
    <source>
        <dbReference type="Proteomes" id="UP001589670"/>
    </source>
</evidence>
<feature type="transmembrane region" description="Helical" evidence="17">
    <location>
        <begin position="29"/>
        <end position="47"/>
    </location>
</feature>
<comment type="similarity">
    <text evidence="2">Belongs to the CpsD/CapB family.</text>
</comment>
<evidence type="ECO:0000256" key="13">
    <source>
        <dbReference type="ARBA" id="ARBA00023136"/>
    </source>
</evidence>
<evidence type="ECO:0000256" key="2">
    <source>
        <dbReference type="ARBA" id="ARBA00007316"/>
    </source>
</evidence>
<sequence>MPAHHTQTAGDDDEIDLMELFRALWRGKWLIALSALVALVLGGYYAVGVAEPQYRATAQLTLEVRTGQVVDLESVMTGVSTEQAALNTEIEIITSRRILGKLVDTLDLAQDPEFNTALEPPSALARIKGALAGMLTGADGAGAAEGGYEKSPRDRAIDALRERLSASVQRDTYVFNISATTGDAEKSARILNMLADLYLQEQIAVKFEATEQAVAWLSKRVTELEADLREKEDTLKAARAETELISPEALEGLNLQAKTLRERLEEMRAGVEAAQAELDRLTELRAAGNRAAAVEATGDATLRRLLQSLREGETDAGGMFDQRLEALVSRAASGYDRQLSQVNALAESYRTLQERIERQSADLVRIEQMRREVETTRTLYETFLTRLKETTVQRGLQQADSRVLSDAIPGEKVAPRTSLILALSMVLGLMAGAAIVLVRQFLHDTFRAAADIEAATGLPVLGQIPKMPVRERKDLIGYLKDRPTSAPAEAIRNLRTSLLLSDIDHPPQIIMSTSALPGEGKTTQAVALAQNLAGLDKSVLLIEGDIRRRTFAQYFSDVPAGGVLTALSGEVPLNEVVFHDERLGADILMGEKSRANAADLFSSDKFRAFLARAREAYDFVIIDTPPVLVVPDARVIGQHADAILFSVAWDSTQRGQVLAALREFESANLGITGIALAQIDPKGMRRYGYGGKYGAYGAYGQGYYDAG</sequence>
<organism evidence="21 22">
    <name type="scientific">Roseovarius ramblicola</name>
    <dbReference type="NCBI Taxonomy" id="2022336"/>
    <lineage>
        <taxon>Bacteria</taxon>
        <taxon>Pseudomonadati</taxon>
        <taxon>Pseudomonadota</taxon>
        <taxon>Alphaproteobacteria</taxon>
        <taxon>Rhodobacterales</taxon>
        <taxon>Roseobacteraceae</taxon>
        <taxon>Roseovarius</taxon>
    </lineage>
</organism>
<evidence type="ECO:0000256" key="14">
    <source>
        <dbReference type="ARBA" id="ARBA00023137"/>
    </source>
</evidence>
<evidence type="ECO:0000259" key="18">
    <source>
        <dbReference type="Pfam" id="PF02706"/>
    </source>
</evidence>
<dbReference type="EMBL" id="JBHMEC010000008">
    <property type="protein sequence ID" value="MFB9149027.1"/>
    <property type="molecule type" value="Genomic_DNA"/>
</dbReference>
<evidence type="ECO:0000256" key="1">
    <source>
        <dbReference type="ARBA" id="ARBA00004429"/>
    </source>
</evidence>
<keyword evidence="14" id="KW-0829">Tyrosine-protein kinase</keyword>
<dbReference type="EC" id="2.7.10.2" evidence="4"/>
<proteinExistence type="inferred from homology"/>
<dbReference type="PANTHER" id="PTHR32309:SF13">
    <property type="entry name" value="FERRIC ENTEROBACTIN TRANSPORT PROTEIN FEPE"/>
    <property type="match status" value="1"/>
</dbReference>
<feature type="domain" description="Polysaccharide chain length determinant N-terminal" evidence="18">
    <location>
        <begin position="13"/>
        <end position="106"/>
    </location>
</feature>
<evidence type="ECO:0000256" key="7">
    <source>
        <dbReference type="ARBA" id="ARBA00022679"/>
    </source>
</evidence>
<dbReference type="PANTHER" id="PTHR32309">
    <property type="entry name" value="TYROSINE-PROTEIN KINASE"/>
    <property type="match status" value="1"/>
</dbReference>
<dbReference type="Proteomes" id="UP001589670">
    <property type="component" value="Unassembled WGS sequence"/>
</dbReference>
<dbReference type="InterPro" id="IPR032807">
    <property type="entry name" value="GNVR"/>
</dbReference>
<dbReference type="InterPro" id="IPR005702">
    <property type="entry name" value="Wzc-like_C"/>
</dbReference>
<evidence type="ECO:0000256" key="6">
    <source>
        <dbReference type="ARBA" id="ARBA00022519"/>
    </source>
</evidence>
<keyword evidence="5" id="KW-1003">Cell membrane</keyword>
<evidence type="ECO:0000256" key="10">
    <source>
        <dbReference type="ARBA" id="ARBA00022777"/>
    </source>
</evidence>
<evidence type="ECO:0000259" key="19">
    <source>
        <dbReference type="Pfam" id="PF13614"/>
    </source>
</evidence>
<dbReference type="Pfam" id="PF13614">
    <property type="entry name" value="AAA_31"/>
    <property type="match status" value="1"/>
</dbReference>
<dbReference type="InterPro" id="IPR025669">
    <property type="entry name" value="AAA_dom"/>
</dbReference>
<dbReference type="InterPro" id="IPR027417">
    <property type="entry name" value="P-loop_NTPase"/>
</dbReference>
<dbReference type="InterPro" id="IPR003856">
    <property type="entry name" value="LPS_length_determ_N"/>
</dbReference>
<name>A0ABV5HX85_9RHOB</name>
<feature type="transmembrane region" description="Helical" evidence="17">
    <location>
        <begin position="419"/>
        <end position="438"/>
    </location>
</feature>